<accession>A0A2Z3JJU8</accession>
<dbReference type="GO" id="GO:0003677">
    <property type="term" value="F:DNA binding"/>
    <property type="evidence" value="ECO:0007669"/>
    <property type="project" value="InterPro"/>
</dbReference>
<keyword evidence="3" id="KW-1185">Reference proteome</keyword>
<dbReference type="Proteomes" id="UP000245368">
    <property type="component" value="Chromosome"/>
</dbReference>
<sequence>MKGMNEQVRQIVRSRMKEQSVTHEKLADLTGIQRPNVTRLLTGQSGAIPENWQKVLDVLGLELVAQPKRED</sequence>
<dbReference type="SUPFAM" id="SSF47413">
    <property type="entry name" value="lambda repressor-like DNA-binding domains"/>
    <property type="match status" value="1"/>
</dbReference>
<dbReference type="Gene3D" id="1.10.260.40">
    <property type="entry name" value="lambda repressor-like DNA-binding domains"/>
    <property type="match status" value="1"/>
</dbReference>
<dbReference type="OrthoDB" id="72359at2"/>
<protein>
    <submittedName>
        <fullName evidence="2">XRE family transcriptional regulator</fullName>
    </submittedName>
</protein>
<reference evidence="2 3" key="1">
    <citation type="submission" date="2018-05" db="EMBL/GenBank/DDBJ databases">
        <title>Complete Genome Sequence of Deinococcus sp. strain 17bor-2.</title>
        <authorList>
            <person name="Srinivasan S."/>
        </authorList>
    </citation>
    <scope>NUCLEOTIDE SEQUENCE [LARGE SCALE GENOMIC DNA]</scope>
    <source>
        <strain evidence="2 3">17bor-2</strain>
    </source>
</reference>
<evidence type="ECO:0000313" key="2">
    <source>
        <dbReference type="EMBL" id="AWN24216.1"/>
    </source>
</evidence>
<proteinExistence type="predicted"/>
<feature type="domain" description="HTH cro/C1-type" evidence="1">
    <location>
        <begin position="12"/>
        <end position="66"/>
    </location>
</feature>
<dbReference type="KEGG" id="dez:DKM44_14065"/>
<dbReference type="EMBL" id="CP029494">
    <property type="protein sequence ID" value="AWN24216.1"/>
    <property type="molecule type" value="Genomic_DNA"/>
</dbReference>
<gene>
    <name evidence="2" type="ORF">DKM44_14065</name>
</gene>
<dbReference type="CDD" id="cd00093">
    <property type="entry name" value="HTH_XRE"/>
    <property type="match status" value="1"/>
</dbReference>
<organism evidence="2 3">
    <name type="scientific">Deinococcus irradiatisoli</name>
    <dbReference type="NCBI Taxonomy" id="2202254"/>
    <lineage>
        <taxon>Bacteria</taxon>
        <taxon>Thermotogati</taxon>
        <taxon>Deinococcota</taxon>
        <taxon>Deinococci</taxon>
        <taxon>Deinococcales</taxon>
        <taxon>Deinococcaceae</taxon>
        <taxon>Deinococcus</taxon>
    </lineage>
</organism>
<dbReference type="PROSITE" id="PS50943">
    <property type="entry name" value="HTH_CROC1"/>
    <property type="match status" value="1"/>
</dbReference>
<dbReference type="InterPro" id="IPR001387">
    <property type="entry name" value="Cro/C1-type_HTH"/>
</dbReference>
<name>A0A2Z3JJU8_9DEIO</name>
<dbReference type="AlphaFoldDB" id="A0A2Z3JJU8"/>
<dbReference type="Pfam" id="PF01381">
    <property type="entry name" value="HTH_3"/>
    <property type="match status" value="1"/>
</dbReference>
<evidence type="ECO:0000313" key="3">
    <source>
        <dbReference type="Proteomes" id="UP000245368"/>
    </source>
</evidence>
<dbReference type="SMART" id="SM00530">
    <property type="entry name" value="HTH_XRE"/>
    <property type="match status" value="1"/>
</dbReference>
<evidence type="ECO:0000259" key="1">
    <source>
        <dbReference type="PROSITE" id="PS50943"/>
    </source>
</evidence>
<dbReference type="InterPro" id="IPR010982">
    <property type="entry name" value="Lambda_DNA-bd_dom_sf"/>
</dbReference>